<dbReference type="InterPro" id="IPR000014">
    <property type="entry name" value="PAS"/>
</dbReference>
<dbReference type="InterPro" id="IPR001610">
    <property type="entry name" value="PAC"/>
</dbReference>
<dbReference type="InterPro" id="IPR035965">
    <property type="entry name" value="PAS-like_dom_sf"/>
</dbReference>
<feature type="domain" description="EAL" evidence="9">
    <location>
        <begin position="693"/>
        <end position="947"/>
    </location>
</feature>
<protein>
    <recommendedName>
        <fullName evidence="2">cyclic-guanylate-specific phosphodiesterase</fullName>
        <ecNumber evidence="2">3.1.4.52</ecNumber>
    </recommendedName>
</protein>
<evidence type="ECO:0000259" key="9">
    <source>
        <dbReference type="PROSITE" id="PS50883"/>
    </source>
</evidence>
<dbReference type="InterPro" id="IPR000700">
    <property type="entry name" value="PAS-assoc_C"/>
</dbReference>
<dbReference type="InterPro" id="IPR029787">
    <property type="entry name" value="Nucleotide_cyclase"/>
</dbReference>
<dbReference type="GO" id="GO:0000160">
    <property type="term" value="P:phosphorelay signal transduction system"/>
    <property type="evidence" value="ECO:0007669"/>
    <property type="project" value="InterPro"/>
</dbReference>
<dbReference type="FunFam" id="3.30.70.270:FF:000001">
    <property type="entry name" value="Diguanylate cyclase domain protein"/>
    <property type="match status" value="1"/>
</dbReference>
<dbReference type="EC" id="3.1.4.52" evidence="2"/>
<dbReference type="InterPro" id="IPR043128">
    <property type="entry name" value="Rev_trsase/Diguanyl_cyclase"/>
</dbReference>
<reference evidence="11" key="2">
    <citation type="journal article" date="2021" name="Front. Microbiol.">
        <title>Aerobic Denitrification and Heterotrophic Sulfur Oxidation in the Genus Halomonas Revealed by Six Novel Species Characterizations and Genome-Based Analysis.</title>
        <authorList>
            <person name="Wang L."/>
            <person name="Shao Z."/>
        </authorList>
    </citation>
    <scope>NUCLEOTIDE SEQUENCE</scope>
    <source>
        <strain evidence="11">MCCC 1A05776</strain>
    </source>
</reference>
<evidence type="ECO:0000256" key="1">
    <source>
        <dbReference type="ARBA" id="ARBA00001946"/>
    </source>
</evidence>
<dbReference type="GO" id="GO:0071111">
    <property type="term" value="F:cyclic-guanylate-specific phosphodiesterase activity"/>
    <property type="evidence" value="ECO:0007669"/>
    <property type="project" value="UniProtKB-EC"/>
</dbReference>
<dbReference type="Pfam" id="PF08447">
    <property type="entry name" value="PAS_3"/>
    <property type="match status" value="1"/>
</dbReference>
<evidence type="ECO:0000313" key="11">
    <source>
        <dbReference type="EMBL" id="MCE8051758.1"/>
    </source>
</evidence>
<evidence type="ECO:0000256" key="5">
    <source>
        <dbReference type="PROSITE-ProRule" id="PRU00169"/>
    </source>
</evidence>
<dbReference type="SMART" id="SM00086">
    <property type="entry name" value="PAC"/>
    <property type="match status" value="2"/>
</dbReference>
<dbReference type="PROSITE" id="PS50887">
    <property type="entry name" value="GGDEF"/>
    <property type="match status" value="1"/>
</dbReference>
<feature type="domain" description="PAS" evidence="7">
    <location>
        <begin position="391"/>
        <end position="440"/>
    </location>
</feature>
<dbReference type="SMART" id="SM00052">
    <property type="entry name" value="EAL"/>
    <property type="match status" value="1"/>
</dbReference>
<feature type="domain" description="PAC" evidence="8">
    <location>
        <begin position="225"/>
        <end position="277"/>
    </location>
</feature>
<dbReference type="PROSITE" id="PS50113">
    <property type="entry name" value="PAC"/>
    <property type="match status" value="2"/>
</dbReference>
<organism evidence="11 12">
    <name type="scientific">Billgrantia desiderata</name>
    <dbReference type="NCBI Taxonomy" id="52021"/>
    <lineage>
        <taxon>Bacteria</taxon>
        <taxon>Pseudomonadati</taxon>
        <taxon>Pseudomonadota</taxon>
        <taxon>Gammaproteobacteria</taxon>
        <taxon>Oceanospirillales</taxon>
        <taxon>Halomonadaceae</taxon>
        <taxon>Billgrantia</taxon>
    </lineage>
</organism>
<dbReference type="InterPro" id="IPR000160">
    <property type="entry name" value="GGDEF_dom"/>
</dbReference>
<dbReference type="CDD" id="cd01948">
    <property type="entry name" value="EAL"/>
    <property type="match status" value="1"/>
</dbReference>
<dbReference type="InterPro" id="IPR013656">
    <property type="entry name" value="PAS_4"/>
</dbReference>
<dbReference type="CDD" id="cd01949">
    <property type="entry name" value="GGDEF"/>
    <property type="match status" value="1"/>
</dbReference>
<dbReference type="SMART" id="SM00091">
    <property type="entry name" value="PAS"/>
    <property type="match status" value="3"/>
</dbReference>
<dbReference type="PROSITE" id="PS50110">
    <property type="entry name" value="RESPONSE_REGULATORY"/>
    <property type="match status" value="1"/>
</dbReference>
<dbReference type="SMART" id="SM00448">
    <property type="entry name" value="REC"/>
    <property type="match status" value="1"/>
</dbReference>
<comment type="catalytic activity">
    <reaction evidence="4">
        <text>3',3'-c-di-GMP + H2O = 5'-phosphoguanylyl(3'-&gt;5')guanosine + H(+)</text>
        <dbReference type="Rhea" id="RHEA:24902"/>
        <dbReference type="ChEBI" id="CHEBI:15377"/>
        <dbReference type="ChEBI" id="CHEBI:15378"/>
        <dbReference type="ChEBI" id="CHEBI:58754"/>
        <dbReference type="ChEBI" id="CHEBI:58805"/>
        <dbReference type="EC" id="3.1.4.52"/>
    </reaction>
    <physiologicalReaction direction="left-to-right" evidence="4">
        <dbReference type="Rhea" id="RHEA:24903"/>
    </physiologicalReaction>
</comment>
<dbReference type="CDD" id="cd17569">
    <property type="entry name" value="REC_HupR-like"/>
    <property type="match status" value="1"/>
</dbReference>
<dbReference type="GO" id="GO:0071732">
    <property type="term" value="P:cellular response to nitric oxide"/>
    <property type="evidence" value="ECO:0007669"/>
    <property type="project" value="UniProtKB-ARBA"/>
</dbReference>
<dbReference type="SUPFAM" id="SSF52172">
    <property type="entry name" value="CheY-like"/>
    <property type="match status" value="1"/>
</dbReference>
<dbReference type="Gene3D" id="3.30.70.270">
    <property type="match status" value="1"/>
</dbReference>
<dbReference type="InterPro" id="IPR052155">
    <property type="entry name" value="Biofilm_reg_signaling"/>
</dbReference>
<feature type="domain" description="GGDEF" evidence="10">
    <location>
        <begin position="551"/>
        <end position="684"/>
    </location>
</feature>
<dbReference type="CDD" id="cd00130">
    <property type="entry name" value="PAS"/>
    <property type="match status" value="3"/>
</dbReference>
<dbReference type="SMART" id="SM00267">
    <property type="entry name" value="GGDEF"/>
    <property type="match status" value="1"/>
</dbReference>
<name>A0AAW4YT12_9GAMM</name>
<evidence type="ECO:0000256" key="3">
    <source>
        <dbReference type="ARBA" id="ARBA00022636"/>
    </source>
</evidence>
<evidence type="ECO:0000259" key="8">
    <source>
        <dbReference type="PROSITE" id="PS50113"/>
    </source>
</evidence>
<comment type="cofactor">
    <cofactor evidence="1">
        <name>Mg(2+)</name>
        <dbReference type="ChEBI" id="CHEBI:18420"/>
    </cofactor>
</comment>
<evidence type="ECO:0000259" key="6">
    <source>
        <dbReference type="PROSITE" id="PS50110"/>
    </source>
</evidence>
<feature type="domain" description="PAC" evidence="8">
    <location>
        <begin position="465"/>
        <end position="519"/>
    </location>
</feature>
<sequence length="1094" mass="124570">MISVSLSFLAERRQQRADANQEALRRALSERDQFFTLSLELFCRVDLEGRFIHVNPAFETLLGFGPDQLIGQHFSRLVVAHDRPNIEAAIAQLMTGEPVRNLQAQVRDSQANLRCVEINATLGEENVIYAVARDITARKASERALLLSHRLFSIVGETARIGGWYTEIQQGEPGDPIWSDEICRIHDELPGFKPSLAEAIGYYANHCRDRLVACFERCLKHGVPFDEEFVIVTRKGRQKHVRVIGCPVRNEQGDIVQVQGSTQDITEHNRLKREITELDQRLKTTLDAITDGFCTLDNAWRLTYLNRQAETFLQQKREELLGSVIWHIFPDLVGSEFEREYRLAVKKQQARHFESYFEPLQGWFEVHAYPSTEGLAIYFRDITERRQQESQLRILERSLEASINGIVIADARQPDFPLIYVNPAFERITGYSKQEILGKNCRILQGESTDLATRRALRAGIAARRNAHVVIRNYRKDGTPFWNDLYVSPVRDSAGNVTHFIGVQNDITTEKEYQSQLVYNASHDALTGLPNRYLIEDRLKQACRSGKHAQRVLALLFIDLDGFKPINDSLGHEVGDRILQEVGRRIERLLGSGDTVGRFGSDEFIVIMPDLDHLAQAQSMTERLLSGIAEPFEIATHEIRLTASIGVSVSDADTSSPMQLLQQADLAMYKAKRQGKNTFQWFTKDLNDKVSEHVDLRNALQRAIEEGQFELHYQPQFNGQSGEVVALEALLRWHHPEQGHVPPDRFIKLAEETGQIIPISEWVLRTACQDHQRLREQGLPSLLMSVNVSALHFQRSTFYDQTMKILKELEMPGELLELELTEGALMDSDHASLELLHALRSENIKIAIDDFGTGYSSLGYLKHLPVDKIKVDRSFISEVVSDHRDAAIVQGIISLATQLQLQVVAEGVETQAQFAFLRKHNCELYQGFYFARPMPYDELARYLQQHDQAQALNQAREAGEEGRQSVLLLDDEANVLRALKRLLRREGYHILTATNAKEAFDQLATEDVQVIISDQRMPEMSGTEFLSRTKNLYPDAVQIMLSGFTDLKSVTSAINEGAIFKFLTKPWDDDELRLVVKQAFRQAALQKVKRREQV</sequence>
<dbReference type="Pfam" id="PF00990">
    <property type="entry name" value="GGDEF"/>
    <property type="match status" value="1"/>
</dbReference>
<proteinExistence type="predicted"/>
<reference evidence="11" key="1">
    <citation type="submission" date="2020-05" db="EMBL/GenBank/DDBJ databases">
        <authorList>
            <person name="Wang L."/>
            <person name="Shao Z."/>
        </authorList>
    </citation>
    <scope>NUCLEOTIDE SEQUENCE</scope>
    <source>
        <strain evidence="11">MCCC 1A05776</strain>
    </source>
</reference>
<dbReference type="PROSITE" id="PS50112">
    <property type="entry name" value="PAS"/>
    <property type="match status" value="2"/>
</dbReference>
<evidence type="ECO:0000313" key="12">
    <source>
        <dbReference type="Proteomes" id="UP001320178"/>
    </source>
</evidence>
<dbReference type="PANTHER" id="PTHR44757">
    <property type="entry name" value="DIGUANYLATE CYCLASE DGCP"/>
    <property type="match status" value="1"/>
</dbReference>
<dbReference type="Pfam" id="PF08448">
    <property type="entry name" value="PAS_4"/>
    <property type="match status" value="2"/>
</dbReference>
<dbReference type="SUPFAM" id="SSF55073">
    <property type="entry name" value="Nucleotide cyclase"/>
    <property type="match status" value="1"/>
</dbReference>
<dbReference type="Gene3D" id="3.40.50.2300">
    <property type="match status" value="1"/>
</dbReference>
<dbReference type="PROSITE" id="PS50883">
    <property type="entry name" value="EAL"/>
    <property type="match status" value="1"/>
</dbReference>
<dbReference type="Gene3D" id="3.30.450.20">
    <property type="entry name" value="PAS domain"/>
    <property type="match status" value="4"/>
</dbReference>
<accession>A0AAW4YT12</accession>
<dbReference type="SUPFAM" id="SSF141868">
    <property type="entry name" value="EAL domain-like"/>
    <property type="match status" value="1"/>
</dbReference>
<evidence type="ECO:0000256" key="2">
    <source>
        <dbReference type="ARBA" id="ARBA00012282"/>
    </source>
</evidence>
<dbReference type="Proteomes" id="UP001320178">
    <property type="component" value="Unassembled WGS sequence"/>
</dbReference>
<dbReference type="InterPro" id="IPR001633">
    <property type="entry name" value="EAL_dom"/>
</dbReference>
<gene>
    <name evidence="11" type="ORF">HOP61_10675</name>
</gene>
<comment type="caution">
    <text evidence="11">The sequence shown here is derived from an EMBL/GenBank/DDBJ whole genome shotgun (WGS) entry which is preliminary data.</text>
</comment>
<dbReference type="InterPro" id="IPR001789">
    <property type="entry name" value="Sig_transdc_resp-reg_receiver"/>
</dbReference>
<keyword evidence="5" id="KW-0597">Phosphoprotein</keyword>
<feature type="modified residue" description="4-aspartylphosphate" evidence="5">
    <location>
        <position position="1014"/>
    </location>
</feature>
<dbReference type="InterPro" id="IPR035919">
    <property type="entry name" value="EAL_sf"/>
</dbReference>
<dbReference type="EMBL" id="JABFTS010000003">
    <property type="protein sequence ID" value="MCE8051758.1"/>
    <property type="molecule type" value="Genomic_DNA"/>
</dbReference>
<evidence type="ECO:0000259" key="7">
    <source>
        <dbReference type="PROSITE" id="PS50112"/>
    </source>
</evidence>
<dbReference type="PANTHER" id="PTHR44757:SF2">
    <property type="entry name" value="BIOFILM ARCHITECTURE MAINTENANCE PROTEIN MBAA"/>
    <property type="match status" value="1"/>
</dbReference>
<evidence type="ECO:0000259" key="10">
    <source>
        <dbReference type="PROSITE" id="PS50887"/>
    </source>
</evidence>
<dbReference type="InterPro" id="IPR011006">
    <property type="entry name" value="CheY-like_superfamily"/>
</dbReference>
<dbReference type="InterPro" id="IPR013655">
    <property type="entry name" value="PAS_fold_3"/>
</dbReference>
<dbReference type="Pfam" id="PF00563">
    <property type="entry name" value="EAL"/>
    <property type="match status" value="1"/>
</dbReference>
<keyword evidence="3" id="KW-0973">c-di-GMP</keyword>
<dbReference type="SUPFAM" id="SSF55785">
    <property type="entry name" value="PYP-like sensor domain (PAS domain)"/>
    <property type="match status" value="4"/>
</dbReference>
<feature type="domain" description="PAS" evidence="7">
    <location>
        <begin position="45"/>
        <end position="97"/>
    </location>
</feature>
<dbReference type="Gene3D" id="3.20.20.450">
    <property type="entry name" value="EAL domain"/>
    <property type="match status" value="1"/>
</dbReference>
<feature type="domain" description="Response regulatory" evidence="6">
    <location>
        <begin position="965"/>
        <end position="1080"/>
    </location>
</feature>
<evidence type="ECO:0000256" key="4">
    <source>
        <dbReference type="ARBA" id="ARBA00051114"/>
    </source>
</evidence>
<dbReference type="NCBIfam" id="TIGR00254">
    <property type="entry name" value="GGDEF"/>
    <property type="match status" value="1"/>
</dbReference>
<dbReference type="Pfam" id="PF13426">
    <property type="entry name" value="PAS_9"/>
    <property type="match status" value="1"/>
</dbReference>
<dbReference type="FunFam" id="3.20.20.450:FF:000001">
    <property type="entry name" value="Cyclic di-GMP phosphodiesterase yahA"/>
    <property type="match status" value="1"/>
</dbReference>
<dbReference type="NCBIfam" id="TIGR00229">
    <property type="entry name" value="sensory_box"/>
    <property type="match status" value="4"/>
</dbReference>
<dbReference type="Pfam" id="PF00072">
    <property type="entry name" value="Response_reg"/>
    <property type="match status" value="1"/>
</dbReference>
<dbReference type="AlphaFoldDB" id="A0AAW4YT12"/>